<proteinExistence type="predicted"/>
<evidence type="ECO:0000256" key="2">
    <source>
        <dbReference type="SAM" id="Phobius"/>
    </source>
</evidence>
<dbReference type="AlphaFoldDB" id="A0A7S8E8W2"/>
<feature type="coiled-coil region" evidence="1">
    <location>
        <begin position="231"/>
        <end position="261"/>
    </location>
</feature>
<feature type="coiled-coil region" evidence="1">
    <location>
        <begin position="72"/>
        <end position="99"/>
    </location>
</feature>
<reference evidence="3 4" key="1">
    <citation type="submission" date="2020-02" db="EMBL/GenBank/DDBJ databases">
        <authorList>
            <person name="Zheng R.K."/>
            <person name="Sun C.M."/>
        </authorList>
    </citation>
    <scope>NUCLEOTIDE SEQUENCE [LARGE SCALE GENOMIC DNA]</scope>
    <source>
        <strain evidence="4">rifampicinis</strain>
    </source>
</reference>
<protein>
    <submittedName>
        <fullName evidence="3">Uncharacterized protein</fullName>
    </submittedName>
</protein>
<dbReference type="EMBL" id="CP062983">
    <property type="protein sequence ID" value="QPC82524.1"/>
    <property type="molecule type" value="Genomic_DNA"/>
</dbReference>
<evidence type="ECO:0000313" key="4">
    <source>
        <dbReference type="Proteomes" id="UP000594468"/>
    </source>
</evidence>
<gene>
    <name evidence="3" type="ORF">G4Y79_23025</name>
</gene>
<feature type="transmembrane region" description="Helical" evidence="2">
    <location>
        <begin position="207"/>
        <end position="228"/>
    </location>
</feature>
<keyword evidence="4" id="KW-1185">Reference proteome</keyword>
<organism evidence="3 4">
    <name type="scientific">Phototrophicus methaneseepsis</name>
    <dbReference type="NCBI Taxonomy" id="2710758"/>
    <lineage>
        <taxon>Bacteria</taxon>
        <taxon>Bacillati</taxon>
        <taxon>Chloroflexota</taxon>
        <taxon>Candidatus Thermofontia</taxon>
        <taxon>Phototrophicales</taxon>
        <taxon>Phototrophicaceae</taxon>
        <taxon>Phototrophicus</taxon>
    </lineage>
</organism>
<dbReference type="SUPFAM" id="SSF58100">
    <property type="entry name" value="Bacterial hemolysins"/>
    <property type="match status" value="1"/>
</dbReference>
<keyword evidence="2" id="KW-0812">Transmembrane</keyword>
<feature type="transmembrane region" description="Helical" evidence="2">
    <location>
        <begin position="180"/>
        <end position="201"/>
    </location>
</feature>
<feature type="coiled-coil region" evidence="1">
    <location>
        <begin position="132"/>
        <end position="173"/>
    </location>
</feature>
<evidence type="ECO:0000256" key="1">
    <source>
        <dbReference type="SAM" id="Coils"/>
    </source>
</evidence>
<dbReference type="KEGG" id="pmet:G4Y79_23025"/>
<accession>A0A7S8E8W2</accession>
<keyword evidence="2" id="KW-0472">Membrane</keyword>
<keyword evidence="2" id="KW-1133">Transmembrane helix</keyword>
<keyword evidence="1" id="KW-0175">Coiled coil</keyword>
<evidence type="ECO:0000313" key="3">
    <source>
        <dbReference type="EMBL" id="QPC82524.1"/>
    </source>
</evidence>
<name>A0A7S8E8W2_9CHLR</name>
<dbReference type="RefSeq" id="WP_195170593.1">
    <property type="nucleotide sequence ID" value="NZ_CP062983.1"/>
</dbReference>
<dbReference type="Proteomes" id="UP000594468">
    <property type="component" value="Chromosome"/>
</dbReference>
<sequence length="284" mass="33122">MMPFLGKSPQTILDAIHAADVPRCFVPEMTRRQRQVQIRYTKESLSQIEEELVQLIKLGKKQKNGEAISQPYERLLKLVKNAQAAIQNLEQRLEAGKMLPKGVTIPSYIFGSVELGVWYFGTEADQKRFESMEQLRQRLQTLLAERGPLREEIKEVRTQLDTVQQALKKQQKAYDRRSKWTYALFIMLVYIVIIAAMFIGAAMTDGVLQLGLIGLGFTLTLFIPALLVNWRRDLRKRRELIQETRQQALELNRQGRLLQQRYTPLNDMCEEVNYEYRDLRATFQ</sequence>